<feature type="non-terminal residue" evidence="1">
    <location>
        <position position="1"/>
    </location>
</feature>
<gene>
    <name evidence="1" type="ORF">KXQ929_LOCUS54096</name>
</gene>
<organism evidence="1 2">
    <name type="scientific">Adineta steineri</name>
    <dbReference type="NCBI Taxonomy" id="433720"/>
    <lineage>
        <taxon>Eukaryota</taxon>
        <taxon>Metazoa</taxon>
        <taxon>Spiralia</taxon>
        <taxon>Gnathifera</taxon>
        <taxon>Rotifera</taxon>
        <taxon>Eurotatoria</taxon>
        <taxon>Bdelloidea</taxon>
        <taxon>Adinetida</taxon>
        <taxon>Adinetidae</taxon>
        <taxon>Adineta</taxon>
    </lineage>
</organism>
<evidence type="ECO:0000313" key="1">
    <source>
        <dbReference type="EMBL" id="CAF4453556.1"/>
    </source>
</evidence>
<dbReference type="InterPro" id="IPR032707">
    <property type="entry name" value="MYCBPAP"/>
</dbReference>
<sequence>SILPNDNLKLSFVFKSNESGIFTERWQLLTRPVLCGGRPIIFTLRGVTTEEDIHRQTRLDIE</sequence>
<comment type="caution">
    <text evidence="1">The sequence shown here is derived from an EMBL/GenBank/DDBJ whole genome shotgun (WGS) entry which is preliminary data.</text>
</comment>
<feature type="non-terminal residue" evidence="1">
    <location>
        <position position="62"/>
    </location>
</feature>
<reference evidence="1" key="1">
    <citation type="submission" date="2021-02" db="EMBL/GenBank/DDBJ databases">
        <authorList>
            <person name="Nowell W R."/>
        </authorList>
    </citation>
    <scope>NUCLEOTIDE SEQUENCE</scope>
</reference>
<name>A0A820SII4_9BILA</name>
<dbReference type="EMBL" id="CAJOBB010031828">
    <property type="protein sequence ID" value="CAF4453556.1"/>
    <property type="molecule type" value="Genomic_DNA"/>
</dbReference>
<dbReference type="Proteomes" id="UP000663868">
    <property type="component" value="Unassembled WGS sequence"/>
</dbReference>
<dbReference type="AlphaFoldDB" id="A0A820SII4"/>
<evidence type="ECO:0000313" key="2">
    <source>
        <dbReference type="Proteomes" id="UP000663868"/>
    </source>
</evidence>
<dbReference type="PANTHER" id="PTHR48421">
    <property type="entry name" value="MYCBP-ASSOCIATED PROTEIN"/>
    <property type="match status" value="1"/>
</dbReference>
<dbReference type="PANTHER" id="PTHR48421:SF1">
    <property type="entry name" value="MYCBP-ASSOCIATED PROTEIN"/>
    <property type="match status" value="1"/>
</dbReference>
<proteinExistence type="predicted"/>
<dbReference type="Pfam" id="PF14646">
    <property type="entry name" value="MYCBPAP"/>
    <property type="match status" value="1"/>
</dbReference>
<accession>A0A820SII4</accession>
<protein>
    <submittedName>
        <fullName evidence="1">Uncharacterized protein</fullName>
    </submittedName>
</protein>